<proteinExistence type="predicted"/>
<reference evidence="3" key="1">
    <citation type="submission" date="2021-01" db="EMBL/GenBank/DDBJ databases">
        <title>Whole genome shotgun sequence of Spirilliplanes yamanashiensis NBRC 15828.</title>
        <authorList>
            <person name="Komaki H."/>
            <person name="Tamura T."/>
        </authorList>
    </citation>
    <scope>NUCLEOTIDE SEQUENCE</scope>
    <source>
        <strain evidence="3">NBRC 15828</strain>
    </source>
</reference>
<evidence type="ECO:0000256" key="1">
    <source>
        <dbReference type="SAM" id="MobiDB-lite"/>
    </source>
</evidence>
<feature type="transmembrane region" description="Helical" evidence="2">
    <location>
        <begin position="52"/>
        <end position="72"/>
    </location>
</feature>
<name>A0A8J4DHL6_9ACTN</name>
<dbReference type="Proteomes" id="UP000652013">
    <property type="component" value="Unassembled WGS sequence"/>
</dbReference>
<keyword evidence="2" id="KW-0472">Membrane</keyword>
<comment type="caution">
    <text evidence="3">The sequence shown here is derived from an EMBL/GenBank/DDBJ whole genome shotgun (WGS) entry which is preliminary data.</text>
</comment>
<dbReference type="RefSeq" id="WP_239107164.1">
    <property type="nucleotide sequence ID" value="NZ_BAAAGJ010000005.1"/>
</dbReference>
<gene>
    <name evidence="3" type="ORF">Sya03_12980</name>
</gene>
<feature type="compositionally biased region" description="Low complexity" evidence="1">
    <location>
        <begin position="74"/>
        <end position="101"/>
    </location>
</feature>
<keyword evidence="4" id="KW-1185">Reference proteome</keyword>
<dbReference type="AlphaFoldDB" id="A0A8J4DHL6"/>
<keyword evidence="2" id="KW-0812">Transmembrane</keyword>
<feature type="region of interest" description="Disordered" evidence="1">
    <location>
        <begin position="1"/>
        <end position="46"/>
    </location>
</feature>
<evidence type="ECO:0000313" key="3">
    <source>
        <dbReference type="EMBL" id="GIJ01946.1"/>
    </source>
</evidence>
<evidence type="ECO:0000256" key="2">
    <source>
        <dbReference type="SAM" id="Phobius"/>
    </source>
</evidence>
<evidence type="ECO:0000313" key="4">
    <source>
        <dbReference type="Proteomes" id="UP000652013"/>
    </source>
</evidence>
<accession>A0A8J4DHL6</accession>
<feature type="region of interest" description="Disordered" evidence="1">
    <location>
        <begin position="72"/>
        <end position="111"/>
    </location>
</feature>
<sequence length="111" mass="10862">MQERDTDVFEPASGLGFRPATGGGYRADALPSGFAEPEPARAGHRTSRAGRIFAAAAFGAVLLSAGTGYALGRSAPAGAADPEPAPSASAPSASRNAPAVSGLGVRGGARP</sequence>
<dbReference type="EMBL" id="BOOY01000007">
    <property type="protein sequence ID" value="GIJ01946.1"/>
    <property type="molecule type" value="Genomic_DNA"/>
</dbReference>
<keyword evidence="2" id="KW-1133">Transmembrane helix</keyword>
<organism evidence="3 4">
    <name type="scientific">Spirilliplanes yamanashiensis</name>
    <dbReference type="NCBI Taxonomy" id="42233"/>
    <lineage>
        <taxon>Bacteria</taxon>
        <taxon>Bacillati</taxon>
        <taxon>Actinomycetota</taxon>
        <taxon>Actinomycetes</taxon>
        <taxon>Micromonosporales</taxon>
        <taxon>Micromonosporaceae</taxon>
        <taxon>Spirilliplanes</taxon>
    </lineage>
</organism>
<protein>
    <submittedName>
        <fullName evidence="3">Uncharacterized protein</fullName>
    </submittedName>
</protein>